<dbReference type="RefSeq" id="WP_345338804.1">
    <property type="nucleotide sequence ID" value="NZ_BAABLI010000007.1"/>
</dbReference>
<name>A0ABW4XHX4_9GAMM</name>
<evidence type="ECO:0000313" key="3">
    <source>
        <dbReference type="Proteomes" id="UP001597380"/>
    </source>
</evidence>
<reference evidence="3" key="1">
    <citation type="journal article" date="2019" name="Int. J. Syst. Evol. Microbiol.">
        <title>The Global Catalogue of Microorganisms (GCM) 10K type strain sequencing project: providing services to taxonomists for standard genome sequencing and annotation.</title>
        <authorList>
            <consortium name="The Broad Institute Genomics Platform"/>
            <consortium name="The Broad Institute Genome Sequencing Center for Infectious Disease"/>
            <person name="Wu L."/>
            <person name="Ma J."/>
        </authorList>
    </citation>
    <scope>NUCLEOTIDE SEQUENCE [LARGE SCALE GENOMIC DNA]</scope>
    <source>
        <strain evidence="3">CGMCC 1.10992</strain>
    </source>
</reference>
<gene>
    <name evidence="2" type="ORF">ACFSJ3_01455</name>
</gene>
<dbReference type="EMBL" id="JBHUHT010000004">
    <property type="protein sequence ID" value="MFD2094638.1"/>
    <property type="molecule type" value="Genomic_DNA"/>
</dbReference>
<dbReference type="PIRSF" id="PIRSF030962">
    <property type="entry name" value="Dehydrase_ECs4332_prd"/>
    <property type="match status" value="1"/>
</dbReference>
<sequence length="113" mass="12768">MELPEVTKSVKSSTQVILTLFISEMLPIFQGHFPKAPILPGVAMLNWAETFAREQFGITDEFIGVDNLKFQRVVSPSKTVTLQLTHKAEKQVVEFVFESDDERHASGKIKFQS</sequence>
<proteinExistence type="predicted"/>
<evidence type="ECO:0000259" key="1">
    <source>
        <dbReference type="Pfam" id="PF22818"/>
    </source>
</evidence>
<dbReference type="Gene3D" id="3.10.129.10">
    <property type="entry name" value="Hotdog Thioesterase"/>
    <property type="match status" value="1"/>
</dbReference>
<dbReference type="InterPro" id="IPR029069">
    <property type="entry name" value="HotDog_dom_sf"/>
</dbReference>
<feature type="domain" description="ApeI dehydratase-like" evidence="1">
    <location>
        <begin position="11"/>
        <end position="108"/>
    </location>
</feature>
<comment type="caution">
    <text evidence="2">The sequence shown here is derived from an EMBL/GenBank/DDBJ whole genome shotgun (WGS) entry which is preliminary data.</text>
</comment>
<dbReference type="InterPro" id="IPR016962">
    <property type="entry name" value="Dehydrase_ECs4332_prd"/>
</dbReference>
<dbReference type="GO" id="GO:0016829">
    <property type="term" value="F:lyase activity"/>
    <property type="evidence" value="ECO:0007669"/>
    <property type="project" value="UniProtKB-KW"/>
</dbReference>
<dbReference type="EC" id="4.2.1.-" evidence="2"/>
<evidence type="ECO:0000313" key="2">
    <source>
        <dbReference type="EMBL" id="MFD2094638.1"/>
    </source>
</evidence>
<keyword evidence="3" id="KW-1185">Reference proteome</keyword>
<dbReference type="Proteomes" id="UP001597380">
    <property type="component" value="Unassembled WGS sequence"/>
</dbReference>
<dbReference type="SUPFAM" id="SSF54637">
    <property type="entry name" value="Thioesterase/thiol ester dehydrase-isomerase"/>
    <property type="match status" value="1"/>
</dbReference>
<accession>A0ABW4XHX4</accession>
<dbReference type="InterPro" id="IPR054545">
    <property type="entry name" value="ApeI-like"/>
</dbReference>
<organism evidence="2 3">
    <name type="scientific">Corallincola platygyrae</name>
    <dbReference type="NCBI Taxonomy" id="1193278"/>
    <lineage>
        <taxon>Bacteria</taxon>
        <taxon>Pseudomonadati</taxon>
        <taxon>Pseudomonadota</taxon>
        <taxon>Gammaproteobacteria</taxon>
        <taxon>Alteromonadales</taxon>
        <taxon>Psychromonadaceae</taxon>
        <taxon>Corallincola</taxon>
    </lineage>
</organism>
<dbReference type="Pfam" id="PF22818">
    <property type="entry name" value="ApeI-like"/>
    <property type="match status" value="1"/>
</dbReference>
<protein>
    <submittedName>
        <fullName evidence="2">3-hydroxyacyl-ACP dehydratase FabZ family protein</fullName>
        <ecNumber evidence="2">4.2.1.-</ecNumber>
    </submittedName>
</protein>
<keyword evidence="2" id="KW-0456">Lyase</keyword>